<organism evidence="2 3">
    <name type="scientific">Vreelandella neptunia</name>
    <dbReference type="NCBI Taxonomy" id="115551"/>
    <lineage>
        <taxon>Bacteria</taxon>
        <taxon>Pseudomonadati</taxon>
        <taxon>Pseudomonadota</taxon>
        <taxon>Gammaproteobacteria</taxon>
        <taxon>Oceanospirillales</taxon>
        <taxon>Halomonadaceae</taxon>
        <taxon>Vreelandella</taxon>
    </lineage>
</organism>
<evidence type="ECO:0000313" key="2">
    <source>
        <dbReference type="EMBL" id="WQH14599.1"/>
    </source>
</evidence>
<proteinExistence type="predicted"/>
<name>A0ABZ0YT40_9GAMM</name>
<accession>A0ABZ0YT40</accession>
<evidence type="ECO:0000313" key="3">
    <source>
        <dbReference type="Proteomes" id="UP001324794"/>
    </source>
</evidence>
<gene>
    <name evidence="2" type="ORF">SR894_08680</name>
</gene>
<sequence>MTNSLPKGGSALPKSTKSLPECPQGLPKGGQQARRAAMLCQNPRFWLYLDHRWRTRNALERREFPDGTFKAAGATRWLRKACGIQSRAELDHNDAARAMLDRIMADYSKWERQQRMMDRVCLGVGSE</sequence>
<dbReference type="EMBL" id="CP140255">
    <property type="protein sequence ID" value="WQH14599.1"/>
    <property type="molecule type" value="Genomic_DNA"/>
</dbReference>
<keyword evidence="3" id="KW-1185">Reference proteome</keyword>
<dbReference type="Proteomes" id="UP001324794">
    <property type="component" value="Chromosome"/>
</dbReference>
<reference evidence="2 3" key="1">
    <citation type="submission" date="2023-11" db="EMBL/GenBank/DDBJ databases">
        <title>MicrobeMod: A computational toolkit for identifying prokaryotic methylation and restriction-modification with nanopore sequencing.</title>
        <authorList>
            <person name="Crits-Christoph A."/>
            <person name="Kang S.C."/>
            <person name="Lee H."/>
            <person name="Ostrov N."/>
        </authorList>
    </citation>
    <scope>NUCLEOTIDE SEQUENCE [LARGE SCALE GENOMIC DNA]</scope>
    <source>
        <strain evidence="2 3">ATCC BAA-805</strain>
    </source>
</reference>
<dbReference type="RefSeq" id="WP_246638253.1">
    <property type="nucleotide sequence ID" value="NZ_CP140255.1"/>
</dbReference>
<protein>
    <submittedName>
        <fullName evidence="2">Uncharacterized protein</fullName>
    </submittedName>
</protein>
<evidence type="ECO:0000256" key="1">
    <source>
        <dbReference type="SAM" id="MobiDB-lite"/>
    </source>
</evidence>
<feature type="region of interest" description="Disordered" evidence="1">
    <location>
        <begin position="1"/>
        <end position="34"/>
    </location>
</feature>